<comment type="similarity">
    <text evidence="3">Belongs to the intermediate filament family.</text>
</comment>
<dbReference type="InterPro" id="IPR018039">
    <property type="entry name" value="IF_conserved"/>
</dbReference>
<evidence type="ECO:0000313" key="7">
    <source>
        <dbReference type="RefSeq" id="XP_072843185.1"/>
    </source>
</evidence>
<dbReference type="Proteomes" id="UP001652642">
    <property type="component" value="Chromosome 2"/>
</dbReference>
<evidence type="ECO:0000256" key="1">
    <source>
        <dbReference type="ARBA" id="ARBA00022754"/>
    </source>
</evidence>
<dbReference type="PANTHER" id="PTHR45616">
    <property type="entry name" value="GATA-TYPE DOMAIN-CONTAINING PROTEIN"/>
    <property type="match status" value="1"/>
</dbReference>
<dbReference type="SUPFAM" id="SSF64593">
    <property type="entry name" value="Intermediate filament protein, coiled coil region"/>
    <property type="match status" value="2"/>
</dbReference>
<evidence type="ECO:0000256" key="3">
    <source>
        <dbReference type="RuleBase" id="RU000685"/>
    </source>
</evidence>
<dbReference type="PRINTS" id="PR01276">
    <property type="entry name" value="TYPE2KERATIN"/>
</dbReference>
<dbReference type="Gene3D" id="1.20.5.170">
    <property type="match status" value="1"/>
</dbReference>
<keyword evidence="2 4" id="KW-0175">Coiled coil</keyword>
<dbReference type="PROSITE" id="PS00226">
    <property type="entry name" value="IF_ROD_1"/>
    <property type="match status" value="1"/>
</dbReference>
<evidence type="ECO:0000256" key="2">
    <source>
        <dbReference type="ARBA" id="ARBA00023054"/>
    </source>
</evidence>
<dbReference type="Gene3D" id="1.20.5.500">
    <property type="entry name" value="Single helix bin"/>
    <property type="match status" value="1"/>
</dbReference>
<feature type="coiled-coil region" evidence="4">
    <location>
        <begin position="261"/>
        <end position="355"/>
    </location>
</feature>
<dbReference type="GeneID" id="110070017"/>
<dbReference type="RefSeq" id="XP_072843185.1">
    <property type="nucleotide sequence ID" value="XM_072987084.1"/>
</dbReference>
<sequence length="389" mass="44844">MTMNKVEGRSNCHFVKAGGAVPGAPRIMPITCNTSLLQPLDLGIDTSALVVKCQEKNDLQSLNSKLASFIEKVQLLEQCNLKLKTQWDFLQEKKCHKSDMEPLFKEHVKSLEKELECAEHKREELQTECQALEEALEDHKRRFEEEHNRRTSAENECLLLKRGTNHLVLFLIQDFVCASTRAADLETKIANNVKRLSFLKRIYKQEISELQNRISDTSIRVQMDNRRKLDMGWIIEEFRHQFECTASRSRAVAEAGFQCQYQKLQTKAAEQNDNLQNIKGELQVLTRAAHHLQSETESIKAQCHRLQEEIAAAKEHGEMAVKDAKSKLGDLEEALRKAKQDLACQLREYQELLNVRLALDVEIATYRKLLEGEEYWLKKEERAVNIATL</sequence>
<name>A0ABM5FCR6_9SAUR</name>
<feature type="domain" description="IF rod" evidence="5">
    <location>
        <begin position="55"/>
        <end position="377"/>
    </location>
</feature>
<evidence type="ECO:0000313" key="6">
    <source>
        <dbReference type="Proteomes" id="UP001652642"/>
    </source>
</evidence>
<organism evidence="6 7">
    <name type="scientific">Pogona vitticeps</name>
    <name type="common">central bearded dragon</name>
    <dbReference type="NCBI Taxonomy" id="103695"/>
    <lineage>
        <taxon>Eukaryota</taxon>
        <taxon>Metazoa</taxon>
        <taxon>Chordata</taxon>
        <taxon>Craniata</taxon>
        <taxon>Vertebrata</taxon>
        <taxon>Euteleostomi</taxon>
        <taxon>Lepidosauria</taxon>
        <taxon>Squamata</taxon>
        <taxon>Bifurcata</taxon>
        <taxon>Unidentata</taxon>
        <taxon>Episquamata</taxon>
        <taxon>Toxicofera</taxon>
        <taxon>Iguania</taxon>
        <taxon>Acrodonta</taxon>
        <taxon>Agamidae</taxon>
        <taxon>Amphibolurinae</taxon>
        <taxon>Pogona</taxon>
    </lineage>
</organism>
<keyword evidence="1 3" id="KW-0403">Intermediate filament</keyword>
<keyword evidence="6" id="KW-1185">Reference proteome</keyword>
<reference evidence="7" key="2">
    <citation type="submission" date="2025-08" db="UniProtKB">
        <authorList>
            <consortium name="RefSeq"/>
        </authorList>
    </citation>
    <scope>IDENTIFICATION</scope>
</reference>
<accession>A0ABM5FCR6</accession>
<dbReference type="Gene3D" id="1.20.5.1160">
    <property type="entry name" value="Vasodilator-stimulated phosphoprotein"/>
    <property type="match status" value="1"/>
</dbReference>
<dbReference type="InterPro" id="IPR039008">
    <property type="entry name" value="IF_rod_dom"/>
</dbReference>
<reference evidence="6" key="1">
    <citation type="submission" date="2025-05" db="UniProtKB">
        <authorList>
            <consortium name="RefSeq"/>
        </authorList>
    </citation>
    <scope>NUCLEOTIDE SEQUENCE [LARGE SCALE GENOMIC DNA]</scope>
</reference>
<protein>
    <submittedName>
        <fullName evidence="7">Keratin, type II cytoskeletal 7-like</fullName>
    </submittedName>
</protein>
<feature type="coiled-coil region" evidence="4">
    <location>
        <begin position="108"/>
        <end position="156"/>
    </location>
</feature>
<dbReference type="PANTHER" id="PTHR45616:SF12">
    <property type="entry name" value="KERATIN, TYPE II CUTICULAR HB2"/>
    <property type="match status" value="1"/>
</dbReference>
<evidence type="ECO:0000259" key="5">
    <source>
        <dbReference type="PROSITE" id="PS51842"/>
    </source>
</evidence>
<dbReference type="SMART" id="SM01391">
    <property type="entry name" value="Filament"/>
    <property type="match status" value="1"/>
</dbReference>
<dbReference type="Pfam" id="PF00038">
    <property type="entry name" value="Filament"/>
    <property type="match status" value="1"/>
</dbReference>
<proteinExistence type="inferred from homology"/>
<dbReference type="InterPro" id="IPR003054">
    <property type="entry name" value="Keratin_II"/>
</dbReference>
<gene>
    <name evidence="7" type="primary">LOC110070017</name>
</gene>
<dbReference type="PROSITE" id="PS51842">
    <property type="entry name" value="IF_ROD_2"/>
    <property type="match status" value="1"/>
</dbReference>
<feature type="coiled-coil region" evidence="4">
    <location>
        <begin position="193"/>
        <end position="220"/>
    </location>
</feature>
<evidence type="ECO:0000256" key="4">
    <source>
        <dbReference type="SAM" id="Coils"/>
    </source>
</evidence>